<feature type="compositionally biased region" description="Polar residues" evidence="1">
    <location>
        <begin position="474"/>
        <end position="487"/>
    </location>
</feature>
<protein>
    <submittedName>
        <fullName evidence="2">Uncharacterized protein</fullName>
    </submittedName>
</protein>
<proteinExistence type="predicted"/>
<sequence length="559" mass="61224">MVPRTEATGVFLVRLRAVFRSGFRLDPVKSWRSESSTSCMSVSSFQRAPGLADQLVASQEDSVRKRGNVGGKIPELSAKALFSSACFHARGRRSSRCRISTILVSSESLRYLLFNGTGLVQRRAWELLTIRKLRVVAEVNLLPKGLGSWTKLQRVGRESTFDHNSLVSRPFLARKVSNRSSHHILQNGQGAVSSIQLSVWSTVRSNLGQTWSTLVELGQSSPKSWEMYPGPRFEDFQVWWVPVGFRNGSGQTLVKLGQTWSTLVKLGQTWEMCPGPSFWELFEVMSPRRNQADLVRAASFCVPTPEKIPVGKNGVMTVAPSLYCEKSSSVCVSFSVRRTGSQPVDTRVKSLGLETKFVIRVRIGLVHPALETETNRERIGLVHPGLEHEICDSGPNRSGPPSPRNGDESGTNRPGPSRSRNEICDSGPNRSGPPSPRNGDESGTNRPGPSRSRNEICDSGPNRSGPPSPRNGDESGTNRSSPPSSRNEICDSTFCQSRNLAVRSILEIHPSGQGKLGFETCQIAIGCLTEAVVAEIIAGPHAFDSCECMNIEGQILRKT</sequence>
<organism evidence="2">
    <name type="scientific">Fagus sylvatica</name>
    <name type="common">Beechnut</name>
    <dbReference type="NCBI Taxonomy" id="28930"/>
    <lineage>
        <taxon>Eukaryota</taxon>
        <taxon>Viridiplantae</taxon>
        <taxon>Streptophyta</taxon>
        <taxon>Embryophyta</taxon>
        <taxon>Tracheophyta</taxon>
        <taxon>Spermatophyta</taxon>
        <taxon>Magnoliopsida</taxon>
        <taxon>eudicotyledons</taxon>
        <taxon>Gunneridae</taxon>
        <taxon>Pentapetalae</taxon>
        <taxon>rosids</taxon>
        <taxon>fabids</taxon>
        <taxon>Fagales</taxon>
        <taxon>Fagaceae</taxon>
        <taxon>Fagus</taxon>
    </lineage>
</organism>
<evidence type="ECO:0000313" key="2">
    <source>
        <dbReference type="EMBL" id="SPC93969.1"/>
    </source>
</evidence>
<gene>
    <name evidence="2" type="ORF">FSB_LOCUS21851</name>
</gene>
<reference evidence="2" key="1">
    <citation type="submission" date="2018-02" db="EMBL/GenBank/DDBJ databases">
        <authorList>
            <person name="Cohen D.B."/>
            <person name="Kent A.D."/>
        </authorList>
    </citation>
    <scope>NUCLEOTIDE SEQUENCE</scope>
</reference>
<evidence type="ECO:0000256" key="1">
    <source>
        <dbReference type="SAM" id="MobiDB-lite"/>
    </source>
</evidence>
<dbReference type="AlphaFoldDB" id="A0A2N9G3M0"/>
<feature type="region of interest" description="Disordered" evidence="1">
    <location>
        <begin position="385"/>
        <end position="489"/>
    </location>
</feature>
<name>A0A2N9G3M0_FAGSY</name>
<dbReference type="EMBL" id="OIVN01001442">
    <property type="protein sequence ID" value="SPC93969.1"/>
    <property type="molecule type" value="Genomic_DNA"/>
</dbReference>
<accession>A0A2N9G3M0</accession>